<sequence length="115" mass="12990">MTWKKCVIYMAVVLDLVTPTLSMRSTIYELDNASLSNDVTVAKLNWSKCGSRYADFNMSAVKFTTGVPQQSESLDLEWTINPMCEPGFLYARKRRSAEDFRANGGVRVHAKMIQS</sequence>
<evidence type="ECO:0000313" key="3">
    <source>
        <dbReference type="Proteomes" id="UP000828390"/>
    </source>
</evidence>
<keyword evidence="1" id="KW-0732">Signal</keyword>
<accession>A0A9D4G3K2</accession>
<name>A0A9D4G3K2_DREPO</name>
<reference evidence="2" key="1">
    <citation type="journal article" date="2019" name="bioRxiv">
        <title>The Genome of the Zebra Mussel, Dreissena polymorpha: A Resource for Invasive Species Research.</title>
        <authorList>
            <person name="McCartney M.A."/>
            <person name="Auch B."/>
            <person name="Kono T."/>
            <person name="Mallez S."/>
            <person name="Zhang Y."/>
            <person name="Obille A."/>
            <person name="Becker A."/>
            <person name="Abrahante J.E."/>
            <person name="Garbe J."/>
            <person name="Badalamenti J.P."/>
            <person name="Herman A."/>
            <person name="Mangelson H."/>
            <person name="Liachko I."/>
            <person name="Sullivan S."/>
            <person name="Sone E.D."/>
            <person name="Koren S."/>
            <person name="Silverstein K.A.T."/>
            <person name="Beckman K.B."/>
            <person name="Gohl D.M."/>
        </authorList>
    </citation>
    <scope>NUCLEOTIDE SEQUENCE</scope>
    <source>
        <strain evidence="2">Duluth1</strain>
        <tissue evidence="2">Whole animal</tissue>
    </source>
</reference>
<keyword evidence="3" id="KW-1185">Reference proteome</keyword>
<protein>
    <submittedName>
        <fullName evidence="2">Uncharacterized protein</fullName>
    </submittedName>
</protein>
<feature type="chain" id="PRO_5038649887" evidence="1">
    <location>
        <begin position="23"/>
        <end position="115"/>
    </location>
</feature>
<evidence type="ECO:0000313" key="2">
    <source>
        <dbReference type="EMBL" id="KAH3807945.1"/>
    </source>
</evidence>
<comment type="caution">
    <text evidence="2">The sequence shown here is derived from an EMBL/GenBank/DDBJ whole genome shotgun (WGS) entry which is preliminary data.</text>
</comment>
<dbReference type="Proteomes" id="UP000828390">
    <property type="component" value="Unassembled WGS sequence"/>
</dbReference>
<reference evidence="2" key="2">
    <citation type="submission" date="2020-11" db="EMBL/GenBank/DDBJ databases">
        <authorList>
            <person name="McCartney M.A."/>
            <person name="Auch B."/>
            <person name="Kono T."/>
            <person name="Mallez S."/>
            <person name="Becker A."/>
            <person name="Gohl D.M."/>
            <person name="Silverstein K.A.T."/>
            <person name="Koren S."/>
            <person name="Bechman K.B."/>
            <person name="Herman A."/>
            <person name="Abrahante J.E."/>
            <person name="Garbe J."/>
        </authorList>
    </citation>
    <scope>NUCLEOTIDE SEQUENCE</scope>
    <source>
        <strain evidence="2">Duluth1</strain>
        <tissue evidence="2">Whole animal</tissue>
    </source>
</reference>
<dbReference type="AlphaFoldDB" id="A0A9D4G3K2"/>
<gene>
    <name evidence="2" type="ORF">DPMN_136293</name>
</gene>
<evidence type="ECO:0000256" key="1">
    <source>
        <dbReference type="SAM" id="SignalP"/>
    </source>
</evidence>
<proteinExistence type="predicted"/>
<dbReference type="EMBL" id="JAIWYP010000006">
    <property type="protein sequence ID" value="KAH3807945.1"/>
    <property type="molecule type" value="Genomic_DNA"/>
</dbReference>
<feature type="signal peptide" evidence="1">
    <location>
        <begin position="1"/>
        <end position="22"/>
    </location>
</feature>
<organism evidence="2 3">
    <name type="scientific">Dreissena polymorpha</name>
    <name type="common">Zebra mussel</name>
    <name type="synonym">Mytilus polymorpha</name>
    <dbReference type="NCBI Taxonomy" id="45954"/>
    <lineage>
        <taxon>Eukaryota</taxon>
        <taxon>Metazoa</taxon>
        <taxon>Spiralia</taxon>
        <taxon>Lophotrochozoa</taxon>
        <taxon>Mollusca</taxon>
        <taxon>Bivalvia</taxon>
        <taxon>Autobranchia</taxon>
        <taxon>Heteroconchia</taxon>
        <taxon>Euheterodonta</taxon>
        <taxon>Imparidentia</taxon>
        <taxon>Neoheterodontei</taxon>
        <taxon>Myida</taxon>
        <taxon>Dreissenoidea</taxon>
        <taxon>Dreissenidae</taxon>
        <taxon>Dreissena</taxon>
    </lineage>
</organism>